<evidence type="ECO:0000313" key="2">
    <source>
        <dbReference type="EMBL" id="XAT63731.1"/>
    </source>
</evidence>
<dbReference type="GeneID" id="90450195"/>
<organism evidence="2 3">
    <name type="scientific">Geoglobus acetivorans</name>
    <dbReference type="NCBI Taxonomy" id="565033"/>
    <lineage>
        <taxon>Archaea</taxon>
        <taxon>Methanobacteriati</taxon>
        <taxon>Methanobacteriota</taxon>
        <taxon>Archaeoglobi</taxon>
        <taxon>Archaeoglobales</taxon>
        <taxon>Archaeoglobaceae</taxon>
        <taxon>Geoglobus</taxon>
    </lineage>
</organism>
<sequence>MWEIIVGVVFAVVAIIVPQLLSKNNLSLRLPNIKIKKNMDEEIKKIDQVLEKVASEGIKKDAESNSGSMDETNPIDELVVKNVEVQENLLEEMETASQINSPEAVSDEAEDLPGLPELGQLDDLSMEDVEEEISIVPLEETDGEDDEEEEGETKIEFDEEDDLISSLAKEVQVEEEEEIDLLRDLKGKKFAAEELESELNEILMRLKSLQGVS</sequence>
<dbReference type="RefSeq" id="WP_193806986.1">
    <property type="nucleotide sequence ID" value="NZ_CP087714.1"/>
</dbReference>
<dbReference type="EMBL" id="CP087714">
    <property type="protein sequence ID" value="XAT63731.1"/>
    <property type="molecule type" value="Genomic_DNA"/>
</dbReference>
<feature type="region of interest" description="Disordered" evidence="1">
    <location>
        <begin position="137"/>
        <end position="156"/>
    </location>
</feature>
<protein>
    <submittedName>
        <fullName evidence="2">Uncharacterized protein</fullName>
    </submittedName>
</protein>
<evidence type="ECO:0000256" key="1">
    <source>
        <dbReference type="SAM" id="MobiDB-lite"/>
    </source>
</evidence>
<reference evidence="2 3" key="1">
    <citation type="submission" date="2021-11" db="EMBL/GenBank/DDBJ databases">
        <title>Whole genome of Geoglobus acetivorans.</title>
        <authorList>
            <person name="Liu D."/>
        </authorList>
    </citation>
    <scope>NUCLEOTIDE SEQUENCE [LARGE SCALE GENOMIC DNA]</scope>
    <source>
        <strain evidence="2 3">SBH6</strain>
    </source>
</reference>
<dbReference type="Proteomes" id="UP001492541">
    <property type="component" value="Chromosome"/>
</dbReference>
<accession>A0ABZ3H521</accession>
<evidence type="ECO:0000313" key="3">
    <source>
        <dbReference type="Proteomes" id="UP001492541"/>
    </source>
</evidence>
<keyword evidence="3" id="KW-1185">Reference proteome</keyword>
<gene>
    <name evidence="2" type="ORF">LPQ35_10820</name>
</gene>
<name>A0ABZ3H521_GEOAI</name>
<proteinExistence type="predicted"/>